<dbReference type="EMBL" id="PFFQ01000006">
    <property type="protein sequence ID" value="PIW18958.1"/>
    <property type="molecule type" value="Genomic_DNA"/>
</dbReference>
<evidence type="ECO:0000256" key="3">
    <source>
        <dbReference type="ARBA" id="ARBA00022448"/>
    </source>
</evidence>
<evidence type="ECO:0000256" key="5">
    <source>
        <dbReference type="ARBA" id="ARBA00022692"/>
    </source>
</evidence>
<keyword evidence="6 12" id="KW-1005">Bacterial flagellum biogenesis</keyword>
<dbReference type="NCBIfam" id="TIGR01103">
    <property type="entry name" value="fliP"/>
    <property type="match status" value="1"/>
</dbReference>
<keyword evidence="13" id="KW-0282">Flagellum</keyword>
<name>A0A2M7G9Z2_9BACT</name>
<dbReference type="Proteomes" id="UP000231019">
    <property type="component" value="Unassembled WGS sequence"/>
</dbReference>
<evidence type="ECO:0000256" key="12">
    <source>
        <dbReference type="RuleBase" id="RU362069"/>
    </source>
</evidence>
<dbReference type="PRINTS" id="PR01302">
    <property type="entry name" value="TYPE3IMPPROT"/>
</dbReference>
<keyword evidence="8 12" id="KW-1133">Transmembrane helix</keyword>
<accession>A0A2M7G9Z2</accession>
<sequence>MFQIQRRLYSFFAQAGILFLSLFLAWPVQAQNFAIPRINIGVEQARTPEEMVFSVQLLLLFTVLALAPTILVMMTPFTRIVIVLGFLRQALGTQQAPPNQVLVGLALFMTLFISMPTFQEANDKALQPFLKKQINQEQALEAGLEPFRKFMLKQVRQADLELYLSLAKVDRPKTPSEVPTHVLIPAFITSELKTAFLIGFLVYIPFLIIDMVIASTLMSMGMMMLPPTVVSLPFKLIMFVLIDGWNILSQAIIGSFS</sequence>
<dbReference type="Pfam" id="PF00813">
    <property type="entry name" value="FliP"/>
    <property type="match status" value="1"/>
</dbReference>
<evidence type="ECO:0000256" key="1">
    <source>
        <dbReference type="ARBA" id="ARBA00006257"/>
    </source>
</evidence>
<keyword evidence="9 12" id="KW-0472">Membrane</keyword>
<comment type="function">
    <text evidence="12">Plays a role in the flagellum-specific transport system.</text>
</comment>
<evidence type="ECO:0000313" key="14">
    <source>
        <dbReference type="Proteomes" id="UP000231019"/>
    </source>
</evidence>
<keyword evidence="4 12" id="KW-1003">Cell membrane</keyword>
<dbReference type="InterPro" id="IPR005837">
    <property type="entry name" value="FliP"/>
</dbReference>
<keyword evidence="13" id="KW-0969">Cilium</keyword>
<keyword evidence="10" id="KW-0975">Bacterial flagellum</keyword>
<keyword evidence="3 12" id="KW-0813">Transport</keyword>
<dbReference type="PANTHER" id="PTHR30587">
    <property type="entry name" value="FLAGELLAR BIOSYNTHETIC PROTEIN FLIP"/>
    <property type="match status" value="1"/>
</dbReference>
<dbReference type="GO" id="GO:0009425">
    <property type="term" value="C:bacterial-type flagellum basal body"/>
    <property type="evidence" value="ECO:0007669"/>
    <property type="project" value="UniProtKB-SubCell"/>
</dbReference>
<dbReference type="NCBIfam" id="NF009438">
    <property type="entry name" value="PRK12797.1"/>
    <property type="match status" value="1"/>
</dbReference>
<evidence type="ECO:0000256" key="8">
    <source>
        <dbReference type="ARBA" id="ARBA00022989"/>
    </source>
</evidence>
<feature type="transmembrane region" description="Helical" evidence="12">
    <location>
        <begin position="54"/>
        <end position="87"/>
    </location>
</feature>
<feature type="transmembrane region" description="Helical" evidence="12">
    <location>
        <begin position="232"/>
        <end position="253"/>
    </location>
</feature>
<dbReference type="GO" id="GO:0009306">
    <property type="term" value="P:protein secretion"/>
    <property type="evidence" value="ECO:0007669"/>
    <property type="project" value="UniProtKB-UniRule"/>
</dbReference>
<dbReference type="InterPro" id="IPR005838">
    <property type="entry name" value="T3SS_IM_P"/>
</dbReference>
<comment type="similarity">
    <text evidence="1 12">Belongs to the FliP/MopC/SpaP family.</text>
</comment>
<dbReference type="GO" id="GO:0044781">
    <property type="term" value="P:bacterial-type flagellum organization"/>
    <property type="evidence" value="ECO:0007669"/>
    <property type="project" value="UniProtKB-UniRule"/>
</dbReference>
<keyword evidence="11 12" id="KW-1006">Bacterial flagellum protein export</keyword>
<proteinExistence type="inferred from homology"/>
<reference evidence="13 14" key="1">
    <citation type="submission" date="2017-09" db="EMBL/GenBank/DDBJ databases">
        <title>Depth-based differentiation of microbial function through sediment-hosted aquifers and enrichment of novel symbionts in the deep terrestrial subsurface.</title>
        <authorList>
            <person name="Probst A.J."/>
            <person name="Ladd B."/>
            <person name="Jarett J.K."/>
            <person name="Geller-Mcgrath D.E."/>
            <person name="Sieber C.M."/>
            <person name="Emerson J.B."/>
            <person name="Anantharaman K."/>
            <person name="Thomas B.C."/>
            <person name="Malmstrom R."/>
            <person name="Stieglmeier M."/>
            <person name="Klingl A."/>
            <person name="Woyke T."/>
            <person name="Ryan C.M."/>
            <person name="Banfield J.F."/>
        </authorList>
    </citation>
    <scope>NUCLEOTIDE SEQUENCE [LARGE SCALE GENOMIC DNA]</scope>
    <source>
        <strain evidence="13">CG17_big_fil_post_rev_8_21_14_2_50_48_46</strain>
    </source>
</reference>
<gene>
    <name evidence="12 13" type="primary">fliP</name>
    <name evidence="13" type="ORF">COW36_02280</name>
</gene>
<evidence type="ECO:0000256" key="4">
    <source>
        <dbReference type="ARBA" id="ARBA00022475"/>
    </source>
</evidence>
<keyword evidence="5 12" id="KW-0812">Transmembrane</keyword>
<evidence type="ECO:0000313" key="13">
    <source>
        <dbReference type="EMBL" id="PIW18958.1"/>
    </source>
</evidence>
<dbReference type="PRINTS" id="PR00951">
    <property type="entry name" value="FLGBIOSNFLIP"/>
</dbReference>
<organism evidence="13 14">
    <name type="scientific">bacterium (Candidatus Blackallbacteria) CG17_big_fil_post_rev_8_21_14_2_50_48_46</name>
    <dbReference type="NCBI Taxonomy" id="2014261"/>
    <lineage>
        <taxon>Bacteria</taxon>
        <taxon>Candidatus Blackallbacteria</taxon>
    </lineage>
</organism>
<protein>
    <recommendedName>
        <fullName evidence="2 12">Flagellar biosynthetic protein FliP</fullName>
    </recommendedName>
</protein>
<dbReference type="PROSITE" id="PS01061">
    <property type="entry name" value="FLIP_2"/>
    <property type="match status" value="1"/>
</dbReference>
<evidence type="ECO:0000256" key="2">
    <source>
        <dbReference type="ARBA" id="ARBA00021714"/>
    </source>
</evidence>
<dbReference type="AlphaFoldDB" id="A0A2M7G9Z2"/>
<evidence type="ECO:0000256" key="10">
    <source>
        <dbReference type="ARBA" id="ARBA00023143"/>
    </source>
</evidence>
<comment type="subcellular location">
    <subcellularLocation>
        <location evidence="12">Cell membrane</location>
        <topology evidence="12">Multi-pass membrane protein</topology>
    </subcellularLocation>
    <subcellularLocation>
        <location evidence="12">Bacterial flagellum basal body</location>
    </subcellularLocation>
</comment>
<evidence type="ECO:0000256" key="7">
    <source>
        <dbReference type="ARBA" id="ARBA00022927"/>
    </source>
</evidence>
<comment type="caution">
    <text evidence="13">The sequence shown here is derived from an EMBL/GenBank/DDBJ whole genome shotgun (WGS) entry which is preliminary data.</text>
</comment>
<feature type="transmembrane region" description="Helical" evidence="12">
    <location>
        <begin position="99"/>
        <end position="118"/>
    </location>
</feature>
<keyword evidence="13" id="KW-0966">Cell projection</keyword>
<feature type="transmembrane region" description="Helical" evidence="12">
    <location>
        <begin position="195"/>
        <end position="220"/>
    </location>
</feature>
<dbReference type="PANTHER" id="PTHR30587:SF0">
    <property type="entry name" value="FLAGELLAR BIOSYNTHETIC PROTEIN FLIP"/>
    <property type="match status" value="1"/>
</dbReference>
<dbReference type="GO" id="GO:0005886">
    <property type="term" value="C:plasma membrane"/>
    <property type="evidence" value="ECO:0007669"/>
    <property type="project" value="UniProtKB-SubCell"/>
</dbReference>
<keyword evidence="7 12" id="KW-0653">Protein transport</keyword>
<evidence type="ECO:0000256" key="9">
    <source>
        <dbReference type="ARBA" id="ARBA00023136"/>
    </source>
</evidence>
<evidence type="ECO:0000256" key="11">
    <source>
        <dbReference type="ARBA" id="ARBA00023225"/>
    </source>
</evidence>
<evidence type="ECO:0000256" key="6">
    <source>
        <dbReference type="ARBA" id="ARBA00022795"/>
    </source>
</evidence>